<dbReference type="InterPro" id="IPR004838">
    <property type="entry name" value="NHTrfase_class1_PyrdxlP-BS"/>
</dbReference>
<dbReference type="PANTHER" id="PTHR46383">
    <property type="entry name" value="ASPARTATE AMINOTRANSFERASE"/>
    <property type="match status" value="1"/>
</dbReference>
<organism evidence="8 9">
    <name type="scientific">Metabacillus bambusae</name>
    <dbReference type="NCBI Taxonomy" id="2795218"/>
    <lineage>
        <taxon>Bacteria</taxon>
        <taxon>Bacillati</taxon>
        <taxon>Bacillota</taxon>
        <taxon>Bacilli</taxon>
        <taxon>Bacillales</taxon>
        <taxon>Bacillaceae</taxon>
        <taxon>Metabacillus</taxon>
    </lineage>
</organism>
<dbReference type="Proteomes" id="UP000663981">
    <property type="component" value="Unassembled WGS sequence"/>
</dbReference>
<evidence type="ECO:0000256" key="5">
    <source>
        <dbReference type="ARBA" id="ARBA00022898"/>
    </source>
</evidence>
<evidence type="ECO:0000256" key="4">
    <source>
        <dbReference type="ARBA" id="ARBA00022679"/>
    </source>
</evidence>
<evidence type="ECO:0000256" key="6">
    <source>
        <dbReference type="RuleBase" id="RU000481"/>
    </source>
</evidence>
<evidence type="ECO:0000259" key="7">
    <source>
        <dbReference type="Pfam" id="PF00155"/>
    </source>
</evidence>
<dbReference type="EMBL" id="JAGDEL010000001">
    <property type="protein sequence ID" value="MBO1510106.1"/>
    <property type="molecule type" value="Genomic_DNA"/>
</dbReference>
<dbReference type="InterPro" id="IPR050596">
    <property type="entry name" value="AspAT/PAT-like"/>
</dbReference>
<accession>A0ABS3MVT3</accession>
<keyword evidence="4 6" id="KW-0808">Transferase</keyword>
<dbReference type="GO" id="GO:0008483">
    <property type="term" value="F:transaminase activity"/>
    <property type="evidence" value="ECO:0007669"/>
    <property type="project" value="UniProtKB-KW"/>
</dbReference>
<proteinExistence type="inferred from homology"/>
<comment type="caution">
    <text evidence="8">The sequence shown here is derived from an EMBL/GenBank/DDBJ whole genome shotgun (WGS) entry which is preliminary data.</text>
</comment>
<keyword evidence="5" id="KW-0663">Pyridoxal phosphate</keyword>
<dbReference type="EC" id="2.6.1.-" evidence="6"/>
<dbReference type="InterPro" id="IPR015421">
    <property type="entry name" value="PyrdxlP-dep_Trfase_major"/>
</dbReference>
<dbReference type="InterPro" id="IPR004839">
    <property type="entry name" value="Aminotransferase_I/II_large"/>
</dbReference>
<feature type="domain" description="Aminotransferase class I/classII large" evidence="7">
    <location>
        <begin position="56"/>
        <end position="405"/>
    </location>
</feature>
<reference evidence="8 9" key="1">
    <citation type="submission" date="2021-03" db="EMBL/GenBank/DDBJ databases">
        <title>Whole genome sequence of Metabacillus bambusae BG109.</title>
        <authorList>
            <person name="Jeong J.W."/>
        </authorList>
    </citation>
    <scope>NUCLEOTIDE SEQUENCE [LARGE SCALE GENOMIC DNA]</scope>
    <source>
        <strain evidence="8 9">BG109</strain>
    </source>
</reference>
<evidence type="ECO:0000313" key="8">
    <source>
        <dbReference type="EMBL" id="MBO1510106.1"/>
    </source>
</evidence>
<name>A0ABS3MVT3_9BACI</name>
<protein>
    <recommendedName>
        <fullName evidence="6">Aminotransferase</fullName>
        <ecNumber evidence="6">2.6.1.-</ecNumber>
    </recommendedName>
</protein>
<comment type="cofactor">
    <cofactor evidence="1 6">
        <name>pyridoxal 5'-phosphate</name>
        <dbReference type="ChEBI" id="CHEBI:597326"/>
    </cofactor>
</comment>
<dbReference type="NCBIfam" id="NF005816">
    <property type="entry name" value="PRK07682.1"/>
    <property type="match status" value="1"/>
</dbReference>
<dbReference type="Pfam" id="PF00155">
    <property type="entry name" value="Aminotran_1_2"/>
    <property type="match status" value="1"/>
</dbReference>
<keyword evidence="3 6" id="KW-0032">Aminotransferase</keyword>
<dbReference type="SUPFAM" id="SSF53383">
    <property type="entry name" value="PLP-dependent transferases"/>
    <property type="match status" value="1"/>
</dbReference>
<dbReference type="CDD" id="cd00609">
    <property type="entry name" value="AAT_like"/>
    <property type="match status" value="1"/>
</dbReference>
<gene>
    <name evidence="8" type="ORF">I7822_00150</name>
</gene>
<evidence type="ECO:0000313" key="9">
    <source>
        <dbReference type="Proteomes" id="UP000663981"/>
    </source>
</evidence>
<evidence type="ECO:0000256" key="1">
    <source>
        <dbReference type="ARBA" id="ARBA00001933"/>
    </source>
</evidence>
<dbReference type="PROSITE" id="PS00105">
    <property type="entry name" value="AA_TRANSFER_CLASS_1"/>
    <property type="match status" value="1"/>
</dbReference>
<evidence type="ECO:0000256" key="3">
    <source>
        <dbReference type="ARBA" id="ARBA00022576"/>
    </source>
</evidence>
<comment type="similarity">
    <text evidence="2 6">Belongs to the class-I pyridoxal-phosphate-dependent aminotransferase family.</text>
</comment>
<dbReference type="PANTHER" id="PTHR46383:SF3">
    <property type="entry name" value="ASPARTATE AMINOTRANSFERASE-RELATED"/>
    <property type="match status" value="1"/>
</dbReference>
<sequence length="415" mass="46395">MKLEDFSLNTKKITRIIDEDDFCSGRTLKSYLSSRVEQIKPSGIRRFFDMANRVEGVISLGVGEPDFVTHWSICEAVIRSLEKSYTSYTEIAGLMELRKEIAYYMNSRFQVSYSPESEIIGTIGGSQALDLSLRTILNPGDEVLVIEPSYLAYAPLVTLAGGIPVPVKTTIETNFKPKPEHIKQSINSNTKALILCTPNNPTGSFLNKDELEEIAEILIEHDLLVITDEIYAELTYDETFCSIASIDGLRERTIIISGFSKGFAMTGWRLGFICAPEGFSQEMLKIHQNTMLCAPSITQYGAIEALKNGQQYVQEMRKNYQKRRNYVVNTLNEMGLDCHIPGGAFYVFPSIRSTGLSSEKFAENLLMKEKVAVVPGNVFGEGGEGHIRCSYASSIEALREAMKRIKRFVESSCLD</sequence>
<evidence type="ECO:0000256" key="2">
    <source>
        <dbReference type="ARBA" id="ARBA00007441"/>
    </source>
</evidence>
<dbReference type="Gene3D" id="3.90.1150.10">
    <property type="entry name" value="Aspartate Aminotransferase, domain 1"/>
    <property type="match status" value="1"/>
</dbReference>
<dbReference type="InterPro" id="IPR015424">
    <property type="entry name" value="PyrdxlP-dep_Trfase"/>
</dbReference>
<dbReference type="Gene3D" id="3.40.640.10">
    <property type="entry name" value="Type I PLP-dependent aspartate aminotransferase-like (Major domain)"/>
    <property type="match status" value="1"/>
</dbReference>
<keyword evidence="9" id="KW-1185">Reference proteome</keyword>
<dbReference type="InterPro" id="IPR015422">
    <property type="entry name" value="PyrdxlP-dep_Trfase_small"/>
</dbReference>